<sequence length="189" mass="21764">MVYTVLTSFIEMITLCVLLLRPTQITEAKVTYILVLSVTSLILYVVGSKLSLILFKRYLFKNVIDVEYLGLKKSTETNSDNEHSFINDIELTGYGTNAQMTMINKNAIKPEYRSIVEVTNMEYEKVISPRYYREGTALGKPRGNIKHTFEMEDTLYHLHFNFHLFGINSRFSPSYLPLIDLTVSENNAK</sequence>
<dbReference type="AlphaFoldDB" id="J7T4D3"/>
<dbReference type="PATRIC" id="fig|1200793.3.peg.2124"/>
<evidence type="ECO:0000256" key="1">
    <source>
        <dbReference type="SAM" id="Phobius"/>
    </source>
</evidence>
<reference evidence="2 3" key="1">
    <citation type="journal article" date="2012" name="J. Bacteriol.">
        <title>Genome Sequence of the Lantibiotic Bacteriocin Producer Streptococcus salivarius Strain K12.</title>
        <authorList>
            <person name="Barretto C."/>
            <person name="Alvarez-Martin P."/>
            <person name="Foata F."/>
            <person name="Renault P."/>
            <person name="Berger B."/>
        </authorList>
    </citation>
    <scope>NUCLEOTIDE SEQUENCE [LARGE SCALE GENOMIC DNA]</scope>
    <source>
        <strain evidence="2 3">K12</strain>
        <plasmid evidence="2">pRSSL1</plasmid>
    </source>
</reference>
<proteinExistence type="predicted"/>
<geneLocation type="plasmid" evidence="2">
    <name>pRSSL1</name>
</geneLocation>
<keyword evidence="1" id="KW-0812">Transmembrane</keyword>
<accession>J7T4D3</accession>
<dbReference type="Proteomes" id="UP000006983">
    <property type="component" value="Unassembled WGS sequence"/>
</dbReference>
<comment type="caution">
    <text evidence="2">The sequence shown here is derived from an EMBL/GenBank/DDBJ whole genome shotgun (WGS) entry which is preliminary data.</text>
</comment>
<evidence type="ECO:0000313" key="3">
    <source>
        <dbReference type="Proteomes" id="UP000006983"/>
    </source>
</evidence>
<keyword evidence="2" id="KW-0614">Plasmid</keyword>
<keyword evidence="1" id="KW-0472">Membrane</keyword>
<dbReference type="EMBL" id="ALIF01000007">
    <property type="protein sequence ID" value="EJO15315.1"/>
    <property type="molecule type" value="Genomic_DNA"/>
</dbReference>
<organism evidence="2 3">
    <name type="scientific">Streptococcus salivarius K12</name>
    <dbReference type="NCBI Taxonomy" id="1200793"/>
    <lineage>
        <taxon>Bacteria</taxon>
        <taxon>Bacillati</taxon>
        <taxon>Bacillota</taxon>
        <taxon>Bacilli</taxon>
        <taxon>Lactobacillales</taxon>
        <taxon>Streptococcaceae</taxon>
        <taxon>Streptococcus</taxon>
    </lineage>
</organism>
<protein>
    <submittedName>
        <fullName evidence="2">Uncharacterized protein</fullName>
    </submittedName>
</protein>
<name>J7T4D3_STRSL</name>
<gene>
    <name evidence="2" type="ORF">RSSL_00074</name>
</gene>
<feature type="transmembrane region" description="Helical" evidence="1">
    <location>
        <begin position="30"/>
        <end position="55"/>
    </location>
</feature>
<keyword evidence="3" id="KW-1185">Reference proteome</keyword>
<keyword evidence="1" id="KW-1133">Transmembrane helix</keyword>
<evidence type="ECO:0000313" key="2">
    <source>
        <dbReference type="EMBL" id="EJO15315.1"/>
    </source>
</evidence>